<organism evidence="1">
    <name type="scientific">marine metagenome</name>
    <dbReference type="NCBI Taxonomy" id="408172"/>
    <lineage>
        <taxon>unclassified sequences</taxon>
        <taxon>metagenomes</taxon>
        <taxon>ecological metagenomes</taxon>
    </lineage>
</organism>
<dbReference type="EMBL" id="UINC01002256">
    <property type="protein sequence ID" value="SUZ94680.1"/>
    <property type="molecule type" value="Genomic_DNA"/>
</dbReference>
<protein>
    <submittedName>
        <fullName evidence="1">Uncharacterized protein</fullName>
    </submittedName>
</protein>
<dbReference type="AlphaFoldDB" id="A0A381RS08"/>
<reference evidence="1" key="1">
    <citation type="submission" date="2018-05" db="EMBL/GenBank/DDBJ databases">
        <authorList>
            <person name="Lanie J.A."/>
            <person name="Ng W.-L."/>
            <person name="Kazmierczak K.M."/>
            <person name="Andrzejewski T.M."/>
            <person name="Davidsen T.M."/>
            <person name="Wayne K.J."/>
            <person name="Tettelin H."/>
            <person name="Glass J.I."/>
            <person name="Rusch D."/>
            <person name="Podicherti R."/>
            <person name="Tsui H.-C.T."/>
            <person name="Winkler M.E."/>
        </authorList>
    </citation>
    <scope>NUCLEOTIDE SEQUENCE</scope>
</reference>
<sequence>MRACYFTSSVFIFLTTSLILGLSAPVAAQDGETDRIRIHIFASDESSSNPIDLNLPAGEWEFAPLAFAEEGSQYSYSSRQGSNAIEQLTEGLQRTDERRQLMQVVETEQEADIMLEIVATEVRGTIKGANIFRSGETQGTVSSTVREDVILARLVIPNMVFTTDFLGAKDDRLRGPGENAAAMIEEWIGRNLDALHQLIGTSY</sequence>
<proteinExistence type="predicted"/>
<accession>A0A381RS08</accession>
<name>A0A381RS08_9ZZZZ</name>
<evidence type="ECO:0000313" key="1">
    <source>
        <dbReference type="EMBL" id="SUZ94680.1"/>
    </source>
</evidence>
<gene>
    <name evidence="1" type="ORF">METZ01_LOCUS47534</name>
</gene>